<name>A0ABR8BMA2_9NOSO</name>
<protein>
    <submittedName>
        <fullName evidence="1">Uncharacterized protein</fullName>
    </submittedName>
</protein>
<accession>A0ABR8BMA2</accession>
<sequence>MRKSYIISILTRIEEYQNKDYDDSILPIVIGACKPLIGASFGILLFTISSSTISPIQLAQNATTDETKGFTFFSLAFIVGFSERFAKDIISRTEGSMSGNSSTNKEKE</sequence>
<dbReference type="Proteomes" id="UP000621307">
    <property type="component" value="Unassembled WGS sequence"/>
</dbReference>
<reference evidence="1 2" key="1">
    <citation type="journal article" date="2020" name="ISME J.">
        <title>Comparative genomics reveals insights into cyanobacterial evolution and habitat adaptation.</title>
        <authorList>
            <person name="Chen M.Y."/>
            <person name="Teng W.K."/>
            <person name="Zhao L."/>
            <person name="Hu C.X."/>
            <person name="Zhou Y.K."/>
            <person name="Han B.P."/>
            <person name="Song L.R."/>
            <person name="Shu W.S."/>
        </authorList>
    </citation>
    <scope>NUCLEOTIDE SEQUENCE [LARGE SCALE GENOMIC DNA]</scope>
    <source>
        <strain evidence="1 2">FACHB-3921</strain>
    </source>
</reference>
<gene>
    <name evidence="1" type="ORF">H6G14_27720</name>
</gene>
<proteinExistence type="predicted"/>
<comment type="caution">
    <text evidence="1">The sequence shown here is derived from an EMBL/GenBank/DDBJ whole genome shotgun (WGS) entry which is preliminary data.</text>
</comment>
<dbReference type="RefSeq" id="WP_190571613.1">
    <property type="nucleotide sequence ID" value="NZ_JACJQL010000074.1"/>
</dbReference>
<evidence type="ECO:0000313" key="2">
    <source>
        <dbReference type="Proteomes" id="UP000621307"/>
    </source>
</evidence>
<dbReference type="EMBL" id="JACJQL010000074">
    <property type="protein sequence ID" value="MBD2255016.1"/>
    <property type="molecule type" value="Genomic_DNA"/>
</dbReference>
<evidence type="ECO:0000313" key="1">
    <source>
        <dbReference type="EMBL" id="MBD2255016.1"/>
    </source>
</evidence>
<keyword evidence="2" id="KW-1185">Reference proteome</keyword>
<organism evidence="1 2">
    <name type="scientific">Nostoc parmelioides FACHB-3921</name>
    <dbReference type="NCBI Taxonomy" id="2692909"/>
    <lineage>
        <taxon>Bacteria</taxon>
        <taxon>Bacillati</taxon>
        <taxon>Cyanobacteriota</taxon>
        <taxon>Cyanophyceae</taxon>
        <taxon>Nostocales</taxon>
        <taxon>Nostocaceae</taxon>
        <taxon>Nostoc</taxon>
    </lineage>
</organism>